<accession>A0A2K5UZG2</accession>
<proteinExistence type="evidence at transcript level"/>
<evidence type="ECO:0000313" key="1">
    <source>
        <dbReference type="EMBL" id="BAE88801.1"/>
    </source>
</evidence>
<reference evidence="2 3" key="2">
    <citation type="submission" date="2013-03" db="EMBL/GenBank/DDBJ databases">
        <authorList>
            <person name="Warren W."/>
            <person name="Wilson R.K."/>
        </authorList>
    </citation>
    <scope>NUCLEOTIDE SEQUENCE</scope>
</reference>
<gene>
    <name evidence="2" type="primary">KIDINS220</name>
</gene>
<dbReference type="AlphaFoldDB" id="I7GKP2"/>
<reference evidence="1" key="1">
    <citation type="journal article" date="2007" name="PLoS Biol.">
        <title>Rate of evolution in brain-expressed genes in humans and other primates.</title>
        <authorList>
            <person name="Wang H.-Y."/>
            <person name="Chien H.-C."/>
            <person name="Osada N."/>
            <person name="Hashimoto K."/>
            <person name="Sugano S."/>
            <person name="Gojobori T."/>
            <person name="Chou C.-K."/>
            <person name="Tsai S.-F."/>
            <person name="Wu C.-I."/>
            <person name="Shen C.-K.J."/>
        </authorList>
    </citation>
    <scope>NUCLEOTIDE SEQUENCE</scope>
</reference>
<dbReference type="GeneTree" id="ENSGT00940000156714"/>
<dbReference type="Ensembl" id="ENSMFAT00000068402.2">
    <property type="protein sequence ID" value="ENSMFAP00000017860.2"/>
    <property type="gene ID" value="ENSMFAG00000031830.2"/>
</dbReference>
<accession>I7GKP2</accession>
<protein>
    <submittedName>
        <fullName evidence="2">Kinase D interacting substrate 220</fullName>
    </submittedName>
    <submittedName>
        <fullName evidence="1">Macaca fascicularis brain cDNA clone: QtrA-16379, similar to human likely homolog of rat kinase D-interacting substance of220 kDa (KIDINS220), mRNA, RefSeq: XM_291015.3</fullName>
    </submittedName>
</protein>
<evidence type="ECO:0000313" key="3">
    <source>
        <dbReference type="Proteomes" id="UP000233100"/>
    </source>
</evidence>
<keyword evidence="1" id="KW-0808">Transferase</keyword>
<dbReference type="EMBL" id="AB171738">
    <property type="protein sequence ID" value="BAE88801.1"/>
    <property type="molecule type" value="mRNA"/>
</dbReference>
<organism evidence="1">
    <name type="scientific">Macaca fascicularis</name>
    <name type="common">Crab-eating macaque</name>
    <name type="synonym">Cynomolgus monkey</name>
    <dbReference type="NCBI Taxonomy" id="9541"/>
    <lineage>
        <taxon>Eukaryota</taxon>
        <taxon>Metazoa</taxon>
        <taxon>Chordata</taxon>
        <taxon>Craniata</taxon>
        <taxon>Vertebrata</taxon>
        <taxon>Euteleostomi</taxon>
        <taxon>Mammalia</taxon>
        <taxon>Eutheria</taxon>
        <taxon>Euarchontoglires</taxon>
        <taxon>Primates</taxon>
        <taxon>Haplorrhini</taxon>
        <taxon>Catarrhini</taxon>
        <taxon>Cercopithecidae</taxon>
        <taxon>Cercopithecinae</taxon>
        <taxon>Macaca</taxon>
    </lineage>
</organism>
<dbReference type="Proteomes" id="UP000233100">
    <property type="component" value="Chromosome 13"/>
</dbReference>
<dbReference type="Bgee" id="ENSMFAG00000031830">
    <property type="expression patterns" value="Expressed in cerebellum and 13 other cell types or tissues"/>
</dbReference>
<sequence>MELTAIWKIWIIGQHLYPHRKKGIYTS</sequence>
<keyword evidence="1" id="KW-0418">Kinase</keyword>
<dbReference type="GO" id="GO:0016301">
    <property type="term" value="F:kinase activity"/>
    <property type="evidence" value="ECO:0007669"/>
    <property type="project" value="UniProtKB-KW"/>
</dbReference>
<reference evidence="2" key="3">
    <citation type="submission" date="2025-05" db="UniProtKB">
        <authorList>
            <consortium name="Ensembl"/>
        </authorList>
    </citation>
    <scope>IDENTIFICATION</scope>
</reference>
<dbReference type="VEuPathDB" id="HostDB:ENSMFAG00000031830"/>
<evidence type="ECO:0000313" key="2">
    <source>
        <dbReference type="Ensembl" id="ENSMFAP00000017860.2"/>
    </source>
</evidence>
<name>I7GKP2_MACFA</name>
<keyword evidence="3" id="KW-1185">Reference proteome</keyword>